<dbReference type="Proteomes" id="UP000500826">
    <property type="component" value="Chromosome"/>
</dbReference>
<name>A0ABX6P530_9BURK</name>
<feature type="compositionally biased region" description="Basic residues" evidence="1">
    <location>
        <begin position="37"/>
        <end position="50"/>
    </location>
</feature>
<accession>A0ABX6P530</accession>
<sequence length="119" mass="12354">MVDASGEQQPHVAAAQLRSRLADRFGAGAFQLPGTRAGRRLGPRQRARHGARGERTFGQAADDQPVQRPGSPAVRPGTRSCRAWTSPASSADGWTSSRAPGGVSGVRTPSTIHTSSPAG</sequence>
<feature type="compositionally biased region" description="Polar residues" evidence="1">
    <location>
        <begin position="107"/>
        <end position="119"/>
    </location>
</feature>
<reference evidence="2 3" key="2">
    <citation type="submission" date="2020-05" db="EMBL/GenBank/DDBJ databases">
        <authorList>
            <person name="Khan S.A."/>
            <person name="Jeon C.O."/>
            <person name="Chun B.H."/>
        </authorList>
    </citation>
    <scope>NUCLEOTIDE SEQUENCE [LARGE SCALE GENOMIC DNA]</scope>
    <source>
        <strain evidence="2 3">H242</strain>
    </source>
</reference>
<protein>
    <submittedName>
        <fullName evidence="2">Uncharacterized protein</fullName>
    </submittedName>
</protein>
<gene>
    <name evidence="2" type="ORF">HK414_22335</name>
</gene>
<keyword evidence="3" id="KW-1185">Reference proteome</keyword>
<evidence type="ECO:0000256" key="1">
    <source>
        <dbReference type="SAM" id="MobiDB-lite"/>
    </source>
</evidence>
<feature type="region of interest" description="Disordered" evidence="1">
    <location>
        <begin position="29"/>
        <end position="119"/>
    </location>
</feature>
<proteinExistence type="predicted"/>
<dbReference type="EMBL" id="CP053418">
    <property type="protein sequence ID" value="QJW85183.1"/>
    <property type="molecule type" value="Genomic_DNA"/>
</dbReference>
<evidence type="ECO:0000313" key="3">
    <source>
        <dbReference type="Proteomes" id="UP000500826"/>
    </source>
</evidence>
<evidence type="ECO:0000313" key="2">
    <source>
        <dbReference type="EMBL" id="QJW85183.1"/>
    </source>
</evidence>
<reference evidence="2 3" key="1">
    <citation type="submission" date="2020-05" db="EMBL/GenBank/DDBJ databases">
        <title>Ramlibacter rhizophilus sp. nov., isolated from rhizosphere soil of national flower Mugunghwa from South Korea.</title>
        <authorList>
            <person name="Zheng-Fei Y."/>
            <person name="Huan T."/>
        </authorList>
    </citation>
    <scope>NUCLEOTIDE SEQUENCE [LARGE SCALE GENOMIC DNA]</scope>
    <source>
        <strain evidence="2 3">H242</strain>
    </source>
</reference>
<feature type="compositionally biased region" description="Polar residues" evidence="1">
    <location>
        <begin position="86"/>
        <end position="98"/>
    </location>
</feature>
<organism evidence="2 3">
    <name type="scientific">Ramlibacter terrae</name>
    <dbReference type="NCBI Taxonomy" id="2732511"/>
    <lineage>
        <taxon>Bacteria</taxon>
        <taxon>Pseudomonadati</taxon>
        <taxon>Pseudomonadota</taxon>
        <taxon>Betaproteobacteria</taxon>
        <taxon>Burkholderiales</taxon>
        <taxon>Comamonadaceae</taxon>
        <taxon>Ramlibacter</taxon>
    </lineage>
</organism>